<feature type="compositionally biased region" description="Low complexity" evidence="1">
    <location>
        <begin position="177"/>
        <end position="189"/>
    </location>
</feature>
<protein>
    <submittedName>
        <fullName evidence="2">Uncharacterized protein</fullName>
    </submittedName>
</protein>
<proteinExistence type="predicted"/>
<comment type="caution">
    <text evidence="2">The sequence shown here is derived from an EMBL/GenBank/DDBJ whole genome shotgun (WGS) entry which is preliminary data.</text>
</comment>
<accession>A0AAV2RJT8</accession>
<gene>
    <name evidence="2" type="ORF">MNOR_LOCUS24325</name>
</gene>
<name>A0AAV2RJT8_MEGNR</name>
<feature type="region of interest" description="Disordered" evidence="1">
    <location>
        <begin position="153"/>
        <end position="329"/>
    </location>
</feature>
<feature type="compositionally biased region" description="Polar residues" evidence="1">
    <location>
        <begin position="243"/>
        <end position="279"/>
    </location>
</feature>
<reference evidence="2 3" key="1">
    <citation type="submission" date="2024-05" db="EMBL/GenBank/DDBJ databases">
        <authorList>
            <person name="Wallberg A."/>
        </authorList>
    </citation>
    <scope>NUCLEOTIDE SEQUENCE [LARGE SCALE GENOMIC DNA]</scope>
</reference>
<feature type="compositionally biased region" description="Polar residues" evidence="1">
    <location>
        <begin position="154"/>
        <end position="163"/>
    </location>
</feature>
<evidence type="ECO:0000256" key="1">
    <source>
        <dbReference type="SAM" id="MobiDB-lite"/>
    </source>
</evidence>
<sequence>MGNKPSKGSSEWRKRSGPTEWEWDSATWPETDRRRSSRMVATGSTSDGAGGMTHGIEGAYGWTESSRHRVNDRIHAPNADWRLPNLDSNQRIPVVKSNSWAGHSGSVRRSMYTKPPAGPIDKKENPNWQWSSDHRNILHSGGQVYKKPVAKSYSWHSDSQGGSSIIRPHYGARGDGSVRSSPASSMKSSRGVGGVIHANPGSRGQSPSPYGTPFQTPRPNVTRRLSPNHYGTRGKSPSPHGTPFQTPRSNVTRGQSQSPYGTRGQSPSPYGTRGQTPSPYGTRGRTPSPYGTHGPNMVLDQRTQNVAPKSTVHVKTVPPPPSTPLLRTGVGPAYQLQRKLPKGMVW</sequence>
<dbReference type="AlphaFoldDB" id="A0AAV2RJT8"/>
<dbReference type="EMBL" id="CAXKWB010022243">
    <property type="protein sequence ID" value="CAL4124189.1"/>
    <property type="molecule type" value="Genomic_DNA"/>
</dbReference>
<feature type="compositionally biased region" description="Polar residues" evidence="1">
    <location>
        <begin position="202"/>
        <end position="225"/>
    </location>
</feature>
<dbReference type="Proteomes" id="UP001497623">
    <property type="component" value="Unassembled WGS sequence"/>
</dbReference>
<organism evidence="2 3">
    <name type="scientific">Meganyctiphanes norvegica</name>
    <name type="common">Northern krill</name>
    <name type="synonym">Thysanopoda norvegica</name>
    <dbReference type="NCBI Taxonomy" id="48144"/>
    <lineage>
        <taxon>Eukaryota</taxon>
        <taxon>Metazoa</taxon>
        <taxon>Ecdysozoa</taxon>
        <taxon>Arthropoda</taxon>
        <taxon>Crustacea</taxon>
        <taxon>Multicrustacea</taxon>
        <taxon>Malacostraca</taxon>
        <taxon>Eumalacostraca</taxon>
        <taxon>Eucarida</taxon>
        <taxon>Euphausiacea</taxon>
        <taxon>Euphausiidae</taxon>
        <taxon>Meganyctiphanes</taxon>
    </lineage>
</organism>
<feature type="non-terminal residue" evidence="2">
    <location>
        <position position="346"/>
    </location>
</feature>
<keyword evidence="3" id="KW-1185">Reference proteome</keyword>
<evidence type="ECO:0000313" key="2">
    <source>
        <dbReference type="EMBL" id="CAL4124189.1"/>
    </source>
</evidence>
<feature type="region of interest" description="Disordered" evidence="1">
    <location>
        <begin position="1"/>
        <end position="58"/>
    </location>
</feature>
<evidence type="ECO:0000313" key="3">
    <source>
        <dbReference type="Proteomes" id="UP001497623"/>
    </source>
</evidence>
<feature type="region of interest" description="Disordered" evidence="1">
    <location>
        <begin position="106"/>
        <end position="127"/>
    </location>
</feature>